<feature type="transmembrane region" description="Helical" evidence="1">
    <location>
        <begin position="45"/>
        <end position="65"/>
    </location>
</feature>
<reference evidence="2" key="1">
    <citation type="submission" date="2020-05" db="EMBL/GenBank/DDBJ databases">
        <title>Complete genome sequence of Bradyrhizobium diazoefficiens XF5 isolated from soybean nodule.</title>
        <authorList>
            <person name="Noda R."/>
            <person name="Kakizaki K."/>
            <person name="Minamisawa K."/>
        </authorList>
    </citation>
    <scope>NUCLEOTIDE SEQUENCE</scope>
    <source>
        <strain evidence="2">XF5</strain>
    </source>
</reference>
<dbReference type="RefSeq" id="WP_060908345.1">
    <property type="nucleotide sequence ID" value="NZ_AP022638.1"/>
</dbReference>
<dbReference type="EMBL" id="AP023095">
    <property type="protein sequence ID" value="BCE58987.1"/>
    <property type="molecule type" value="Genomic_DNA"/>
</dbReference>
<sequence>MAAWPAISEMQCLQNNATNVKTQEIKSALVAILLGTDAIGATRNLINMVAVSVVSGTVLLGLLAAKHF</sequence>
<dbReference type="AlphaFoldDB" id="A0A810A511"/>
<proteinExistence type="predicted"/>
<evidence type="ECO:0000256" key="1">
    <source>
        <dbReference type="SAM" id="Phobius"/>
    </source>
</evidence>
<organism evidence="2">
    <name type="scientific">Bradyrhizobium diazoefficiens</name>
    <dbReference type="NCBI Taxonomy" id="1355477"/>
    <lineage>
        <taxon>Bacteria</taxon>
        <taxon>Pseudomonadati</taxon>
        <taxon>Pseudomonadota</taxon>
        <taxon>Alphaproteobacteria</taxon>
        <taxon>Hyphomicrobiales</taxon>
        <taxon>Nitrobacteraceae</taxon>
        <taxon>Bradyrhizobium</taxon>
    </lineage>
</organism>
<keyword evidence="1" id="KW-1133">Transmembrane helix</keyword>
<accession>A0A810A511</accession>
<gene>
    <name evidence="2" type="ORF">XF5B_64990</name>
    <name evidence="3" type="ORF">XF6B_64670</name>
</gene>
<keyword evidence="1" id="KW-0472">Membrane</keyword>
<name>A0A810A511_9BRAD</name>
<reference evidence="3" key="2">
    <citation type="submission" date="2020-05" db="EMBL/GenBank/DDBJ databases">
        <title>Complete genome sequence of Bradyrhizobium diazoefficiens XF6 isolated from soybean nodule.</title>
        <authorList>
            <person name="Noda R."/>
            <person name="Kakizaki K."/>
            <person name="Minamisawa K."/>
        </authorList>
    </citation>
    <scope>NUCLEOTIDE SEQUENCE</scope>
    <source>
        <strain evidence="3">XF6</strain>
    </source>
</reference>
<evidence type="ECO:0000313" key="2">
    <source>
        <dbReference type="EMBL" id="BCE58987.1"/>
    </source>
</evidence>
<protein>
    <submittedName>
        <fullName evidence="2">Uncharacterized protein</fullName>
    </submittedName>
</protein>
<keyword evidence="1" id="KW-0812">Transmembrane</keyword>
<dbReference type="EMBL" id="AP023096">
    <property type="protein sequence ID" value="BCE67668.1"/>
    <property type="molecule type" value="Genomic_DNA"/>
</dbReference>
<evidence type="ECO:0000313" key="3">
    <source>
        <dbReference type="EMBL" id="BCE67668.1"/>
    </source>
</evidence>